<evidence type="ECO:0000256" key="1">
    <source>
        <dbReference type="SAM" id="MobiDB-lite"/>
    </source>
</evidence>
<dbReference type="InterPro" id="IPR000073">
    <property type="entry name" value="AB_hydrolase_1"/>
</dbReference>
<dbReference type="InterPro" id="IPR050471">
    <property type="entry name" value="AB_hydrolase"/>
</dbReference>
<gene>
    <name evidence="4" type="primary">rdmC</name>
    <name evidence="4" type="ORF">Maes01_01381</name>
</gene>
<evidence type="ECO:0000313" key="5">
    <source>
        <dbReference type="Proteomes" id="UP001408594"/>
    </source>
</evidence>
<accession>A0ABP9WNP1</accession>
<name>A0ABP9WNP1_9GAMM</name>
<dbReference type="PANTHER" id="PTHR43433:SF5">
    <property type="entry name" value="AB HYDROLASE-1 DOMAIN-CONTAINING PROTEIN"/>
    <property type="match status" value="1"/>
</dbReference>
<dbReference type="SUPFAM" id="SSF53474">
    <property type="entry name" value="alpha/beta-Hydrolases"/>
    <property type="match status" value="1"/>
</dbReference>
<dbReference type="RefSeq" id="WP_345550046.1">
    <property type="nucleotide sequence ID" value="NZ_BAABRT010000009.1"/>
</dbReference>
<comment type="caution">
    <text evidence="4">The sequence shown here is derived from an EMBL/GenBank/DDBJ whole genome shotgun (WGS) entry which is preliminary data.</text>
</comment>
<feature type="chain" id="PRO_5045516751" evidence="2">
    <location>
        <begin position="24"/>
        <end position="330"/>
    </location>
</feature>
<keyword evidence="2" id="KW-0732">Signal</keyword>
<feature type="signal peptide" evidence="2">
    <location>
        <begin position="1"/>
        <end position="23"/>
    </location>
</feature>
<proteinExistence type="predicted"/>
<dbReference type="InterPro" id="IPR029058">
    <property type="entry name" value="AB_hydrolase_fold"/>
</dbReference>
<feature type="domain" description="AB hydrolase-1" evidence="3">
    <location>
        <begin position="59"/>
        <end position="301"/>
    </location>
</feature>
<sequence length="330" mass="35412">MAVLFRAFVLALLFGVAAPLAVAEPSTADNPFDRYPLRFVSIDDVAIAYQDMGPRDAEPVLLIMGLGAQMLHWGDTLVQGLLDRGFRVVLLDNRDAGLSQKFYELPAPPVWWTGLKDRIGVNAGVPYTLSDMAADAAGLLQQLDIERAHVVGASMGGMIAQVMAAEHPQRVRSLTSIMSSSGAPELPEPQPQAVKALASAADPADSRREMIERGVAITRAIGSPEFFDEAVARNVTERVINRGAYGDGMLRQFQAIVASGDRSSLLRGITAPTLVIHGEADPLLPVGHGRDTAEKIPSARFAPIAGMAHGLEPVTSERVLEVLVPFLREH</sequence>
<feature type="region of interest" description="Disordered" evidence="1">
    <location>
        <begin position="179"/>
        <end position="202"/>
    </location>
</feature>
<dbReference type="PANTHER" id="PTHR43433">
    <property type="entry name" value="HYDROLASE, ALPHA/BETA FOLD FAMILY PROTEIN"/>
    <property type="match status" value="1"/>
</dbReference>
<organism evidence="4 5">
    <name type="scientific">Microbulbifer aestuariivivens</name>
    <dbReference type="NCBI Taxonomy" id="1908308"/>
    <lineage>
        <taxon>Bacteria</taxon>
        <taxon>Pseudomonadati</taxon>
        <taxon>Pseudomonadota</taxon>
        <taxon>Gammaproteobacteria</taxon>
        <taxon>Cellvibrionales</taxon>
        <taxon>Microbulbiferaceae</taxon>
        <taxon>Microbulbifer</taxon>
    </lineage>
</organism>
<evidence type="ECO:0000259" key="3">
    <source>
        <dbReference type="Pfam" id="PF00561"/>
    </source>
</evidence>
<dbReference type="Pfam" id="PF00561">
    <property type="entry name" value="Abhydrolase_1"/>
    <property type="match status" value="1"/>
</dbReference>
<dbReference type="EMBL" id="BAABRT010000009">
    <property type="protein sequence ID" value="GAA5524822.1"/>
    <property type="molecule type" value="Genomic_DNA"/>
</dbReference>
<evidence type="ECO:0000256" key="2">
    <source>
        <dbReference type="SAM" id="SignalP"/>
    </source>
</evidence>
<dbReference type="Proteomes" id="UP001408594">
    <property type="component" value="Unassembled WGS sequence"/>
</dbReference>
<evidence type="ECO:0000313" key="4">
    <source>
        <dbReference type="EMBL" id="GAA5524822.1"/>
    </source>
</evidence>
<keyword evidence="5" id="KW-1185">Reference proteome</keyword>
<reference evidence="4 5" key="1">
    <citation type="submission" date="2024-02" db="EMBL/GenBank/DDBJ databases">
        <title>Microbulbifer aestuariivivens NBRC 112533.</title>
        <authorList>
            <person name="Ichikawa N."/>
            <person name="Katano-Makiyama Y."/>
            <person name="Hidaka K."/>
        </authorList>
    </citation>
    <scope>NUCLEOTIDE SEQUENCE [LARGE SCALE GENOMIC DNA]</scope>
    <source>
        <strain evidence="4 5">NBRC 112533</strain>
    </source>
</reference>
<protein>
    <submittedName>
        <fullName evidence="4">Aclacinomycin methylesterase RdmC</fullName>
    </submittedName>
</protein>
<dbReference type="Gene3D" id="3.40.50.1820">
    <property type="entry name" value="alpha/beta hydrolase"/>
    <property type="match status" value="1"/>
</dbReference>